<name>A0A8X6GT43_TRICU</name>
<sequence>MIKDESIADSVSTLYKNKPQSGADYPIFNEDNDQFSSHGISSIPSILPDIKGNPFSVPSWITPDQMAQMMAAIKNMSDATKSVENGIFSKLITDSNIAAAAFIPLSIVAAAFIPLSIVAAAIVPVLMNYVMGNTAPVSVSTTANNRGFQSFDASKNLQEVLETVAIISPAVDNNDCIQKTICRVFMGDPDIPTSFYAEKNAPIINQLITEYGVNALTVKGIVDGIKTGNCSDLC</sequence>
<keyword evidence="1" id="KW-0812">Transmembrane</keyword>
<evidence type="ECO:0000256" key="1">
    <source>
        <dbReference type="SAM" id="Phobius"/>
    </source>
</evidence>
<gene>
    <name evidence="2" type="primary">AVEN_60011_1</name>
    <name evidence="2" type="ORF">TNCT_537451</name>
</gene>
<organism evidence="2 3">
    <name type="scientific">Trichonephila clavata</name>
    <name type="common">Joro spider</name>
    <name type="synonym">Nephila clavata</name>
    <dbReference type="NCBI Taxonomy" id="2740835"/>
    <lineage>
        <taxon>Eukaryota</taxon>
        <taxon>Metazoa</taxon>
        <taxon>Ecdysozoa</taxon>
        <taxon>Arthropoda</taxon>
        <taxon>Chelicerata</taxon>
        <taxon>Arachnida</taxon>
        <taxon>Araneae</taxon>
        <taxon>Araneomorphae</taxon>
        <taxon>Entelegynae</taxon>
        <taxon>Araneoidea</taxon>
        <taxon>Nephilidae</taxon>
        <taxon>Trichonephila</taxon>
    </lineage>
</organism>
<proteinExistence type="predicted"/>
<dbReference type="Proteomes" id="UP000887116">
    <property type="component" value="Unassembled WGS sequence"/>
</dbReference>
<comment type="caution">
    <text evidence="2">The sequence shown here is derived from an EMBL/GenBank/DDBJ whole genome shotgun (WGS) entry which is preliminary data.</text>
</comment>
<dbReference type="AlphaFoldDB" id="A0A8X6GT43"/>
<accession>A0A8X6GT43</accession>
<keyword evidence="3" id="KW-1185">Reference proteome</keyword>
<evidence type="ECO:0000313" key="3">
    <source>
        <dbReference type="Proteomes" id="UP000887116"/>
    </source>
</evidence>
<dbReference type="EMBL" id="BMAO01026474">
    <property type="protein sequence ID" value="GFR09978.1"/>
    <property type="molecule type" value="Genomic_DNA"/>
</dbReference>
<keyword evidence="1" id="KW-1133">Transmembrane helix</keyword>
<feature type="transmembrane region" description="Helical" evidence="1">
    <location>
        <begin position="97"/>
        <end position="127"/>
    </location>
</feature>
<dbReference type="OrthoDB" id="10369600at2759"/>
<keyword evidence="1" id="KW-0472">Membrane</keyword>
<evidence type="ECO:0000313" key="2">
    <source>
        <dbReference type="EMBL" id="GFR09978.1"/>
    </source>
</evidence>
<reference evidence="2" key="1">
    <citation type="submission" date="2020-07" db="EMBL/GenBank/DDBJ databases">
        <title>Multicomponent nature underlies the extraordinary mechanical properties of spider dragline silk.</title>
        <authorList>
            <person name="Kono N."/>
            <person name="Nakamura H."/>
            <person name="Mori M."/>
            <person name="Yoshida Y."/>
            <person name="Ohtoshi R."/>
            <person name="Malay A.D."/>
            <person name="Moran D.A.P."/>
            <person name="Tomita M."/>
            <person name="Numata K."/>
            <person name="Arakawa K."/>
        </authorList>
    </citation>
    <scope>NUCLEOTIDE SEQUENCE</scope>
</reference>
<protein>
    <submittedName>
        <fullName evidence="2">Uncharacterized protein</fullName>
    </submittedName>
</protein>